<protein>
    <submittedName>
        <fullName evidence="1">Uncharacterized protein</fullName>
    </submittedName>
</protein>
<dbReference type="InterPro" id="IPR003787">
    <property type="entry name" value="Sulphur_relay_DsrE/F-like"/>
</dbReference>
<dbReference type="Pfam" id="PF02635">
    <property type="entry name" value="DsrE"/>
    <property type="match status" value="1"/>
</dbReference>
<dbReference type="SUPFAM" id="SSF75169">
    <property type="entry name" value="DsrEFH-like"/>
    <property type="match status" value="1"/>
</dbReference>
<organism evidence="1 3">
    <name type="scientific">Flagellimonas aequoris</name>
    <dbReference type="NCBI Taxonomy" id="2306997"/>
    <lineage>
        <taxon>Bacteria</taxon>
        <taxon>Pseudomonadati</taxon>
        <taxon>Bacteroidota</taxon>
        <taxon>Flavobacteriia</taxon>
        <taxon>Flavobacteriales</taxon>
        <taxon>Flavobacteriaceae</taxon>
        <taxon>Flagellimonas</taxon>
    </lineage>
</organism>
<reference evidence="2 4" key="2">
    <citation type="submission" date="2019-07" db="EMBL/GenBank/DDBJ databases">
        <title>Draft genome of two Muricauda strains isolated from deep sea.</title>
        <authorList>
            <person name="Sun C."/>
        </authorList>
    </citation>
    <scope>NUCLEOTIDE SEQUENCE [LARGE SCALE GENOMIC DNA]</scope>
    <source>
        <strain evidence="2 4">NH166</strain>
    </source>
</reference>
<evidence type="ECO:0000313" key="2">
    <source>
        <dbReference type="EMBL" id="TXK03961.1"/>
    </source>
</evidence>
<dbReference type="EMBL" id="VNWL01000014">
    <property type="protein sequence ID" value="TXK03961.1"/>
    <property type="molecule type" value="Genomic_DNA"/>
</dbReference>
<proteinExistence type="predicted"/>
<accession>A0A418N9A7</accession>
<dbReference type="OrthoDB" id="1467432at2"/>
<dbReference type="Proteomes" id="UP000284189">
    <property type="component" value="Unassembled WGS sequence"/>
</dbReference>
<gene>
    <name evidence="1" type="ORF">D2U88_06985</name>
    <name evidence="2" type="ORF">FQ019_06930</name>
</gene>
<dbReference type="InterPro" id="IPR027396">
    <property type="entry name" value="DsrEFH-like"/>
</dbReference>
<dbReference type="Proteomes" id="UP000321528">
    <property type="component" value="Unassembled WGS sequence"/>
</dbReference>
<keyword evidence="4" id="KW-1185">Reference proteome</keyword>
<evidence type="ECO:0000313" key="3">
    <source>
        <dbReference type="Proteomes" id="UP000284189"/>
    </source>
</evidence>
<sequence length="146" mass="16247">MGTLRIFIVLFVFTAFTSMEIYGQVKLDGQTVTDLQKTPKYAFGVSDEFHFKGVLGMYDTLVENGIDIEAFEIVVKGKIVSDLVKGSALESYFEKYQGKVRVSVCSMAMKKLDVTADQLFEGLTPVPTASIRMLQLQANGYNTLSY</sequence>
<reference evidence="1 3" key="1">
    <citation type="submission" date="2018-08" db="EMBL/GenBank/DDBJ databases">
        <title>Proposal of Muricauda 72 sp.nov. and Muricauda NH166 sp.nov., isolated from seawater.</title>
        <authorList>
            <person name="Cheng H."/>
            <person name="Wu Y.-H."/>
            <person name="Guo L.-L."/>
            <person name="Xu X.-W."/>
        </authorList>
    </citation>
    <scope>NUCLEOTIDE SEQUENCE [LARGE SCALE GENOMIC DNA]</scope>
    <source>
        <strain evidence="1 3">NH166</strain>
    </source>
</reference>
<dbReference type="RefSeq" id="WP_119639633.1">
    <property type="nucleotide sequence ID" value="NZ_QXFJ01000015.1"/>
</dbReference>
<name>A0A418N9A7_9FLAO</name>
<evidence type="ECO:0000313" key="4">
    <source>
        <dbReference type="Proteomes" id="UP000321528"/>
    </source>
</evidence>
<dbReference type="Gene3D" id="3.40.1260.10">
    <property type="entry name" value="DsrEFH-like"/>
    <property type="match status" value="1"/>
</dbReference>
<dbReference type="EMBL" id="QXFJ01000015">
    <property type="protein sequence ID" value="RIV72190.1"/>
    <property type="molecule type" value="Genomic_DNA"/>
</dbReference>
<dbReference type="AlphaFoldDB" id="A0A418N9A7"/>
<evidence type="ECO:0000313" key="1">
    <source>
        <dbReference type="EMBL" id="RIV72190.1"/>
    </source>
</evidence>
<comment type="caution">
    <text evidence="1">The sequence shown here is derived from an EMBL/GenBank/DDBJ whole genome shotgun (WGS) entry which is preliminary data.</text>
</comment>